<protein>
    <recommendedName>
        <fullName evidence="1">YitH/HolE acetyltransferase (GNAT) domain-containing protein</fullName>
    </recommendedName>
</protein>
<dbReference type="InterPro" id="IPR052729">
    <property type="entry name" value="Acyl/Acetyltrans_Enzymes"/>
</dbReference>
<name>A0A1X7UXQ6_AMPQE</name>
<evidence type="ECO:0000259" key="1">
    <source>
        <dbReference type="Pfam" id="PF18014"/>
    </source>
</evidence>
<dbReference type="OMA" id="ITEELAX"/>
<dbReference type="SUPFAM" id="SSF55729">
    <property type="entry name" value="Acyl-CoA N-acyltransferases (Nat)"/>
    <property type="match status" value="1"/>
</dbReference>
<organism evidence="2">
    <name type="scientific">Amphimedon queenslandica</name>
    <name type="common">Sponge</name>
    <dbReference type="NCBI Taxonomy" id="400682"/>
    <lineage>
        <taxon>Eukaryota</taxon>
        <taxon>Metazoa</taxon>
        <taxon>Porifera</taxon>
        <taxon>Demospongiae</taxon>
        <taxon>Heteroscleromorpha</taxon>
        <taxon>Haplosclerida</taxon>
        <taxon>Niphatidae</taxon>
        <taxon>Amphimedon</taxon>
    </lineage>
</organism>
<dbReference type="InterPro" id="IPR041496">
    <property type="entry name" value="YitH/HolE_GNAT"/>
</dbReference>
<dbReference type="EnsemblMetazoa" id="Aqu2.1.32558_001">
    <property type="protein sequence ID" value="Aqu2.1.32558_001"/>
    <property type="gene ID" value="Aqu2.1.32558"/>
</dbReference>
<dbReference type="InParanoid" id="A0A1X7UXQ6"/>
<proteinExistence type="predicted"/>
<dbReference type="AlphaFoldDB" id="A0A1X7UXQ6"/>
<dbReference type="STRING" id="400682.A0A1X7UXQ6"/>
<evidence type="ECO:0000313" key="2">
    <source>
        <dbReference type="EnsemblMetazoa" id="Aqu2.1.32558_001"/>
    </source>
</evidence>
<sequence>MSFRAAIGTLIGKQSTILQSKTPHAKNFLALPVLKNDFTLKSARSMQDLSIYKQVCKEQGWLLGKHDLELFYATDPTGYYIGYLQDQPVSIFSFVKYGHGQLSIFGMLGVLQGFQNRGFMSVIRNFIGNKVHDKNMCAFAFAVPEVEENRVKNFEQFSMYTAWVDYEFTFEAKEAASILNDPLQSIALDLYQEPDFGKLLRYDSEVFNQPRRSFLETLVNLPSCTSIVASIPGSGEIVGYCAIRETTDDEICYFSPWFANDVTIAQVLLKKAALFASERNDKIKFKSIMPCINEDGIKLVQMFSPQVDKHIRLCIGSIPEGFKNNSKKRVFGISSPCLG</sequence>
<dbReference type="Gene3D" id="3.40.630.90">
    <property type="match status" value="1"/>
</dbReference>
<reference evidence="2" key="1">
    <citation type="submission" date="2017-05" db="UniProtKB">
        <authorList>
            <consortium name="EnsemblMetazoa"/>
        </authorList>
    </citation>
    <scope>IDENTIFICATION</scope>
</reference>
<feature type="domain" description="YitH/HolE acetyltransferase (GNAT)" evidence="1">
    <location>
        <begin position="200"/>
        <end position="275"/>
    </location>
</feature>
<dbReference type="PANTHER" id="PTHR47237:SF1">
    <property type="entry name" value="SLL0310 PROTEIN"/>
    <property type="match status" value="1"/>
</dbReference>
<dbReference type="InterPro" id="IPR016181">
    <property type="entry name" value="Acyl_CoA_acyltransferase"/>
</dbReference>
<dbReference type="Pfam" id="PF18014">
    <property type="entry name" value="Acetyltransf_18"/>
    <property type="match status" value="1"/>
</dbReference>
<accession>A0A1X7UXQ6</accession>
<dbReference type="PANTHER" id="PTHR47237">
    <property type="entry name" value="SLL0310 PROTEIN"/>
    <property type="match status" value="1"/>
</dbReference>